<evidence type="ECO:0000256" key="1">
    <source>
        <dbReference type="ARBA" id="ARBA00023015"/>
    </source>
</evidence>
<dbReference type="Gene3D" id="1.20.120.530">
    <property type="entry name" value="GntR ligand-binding domain-like"/>
    <property type="match status" value="1"/>
</dbReference>
<evidence type="ECO:0000256" key="3">
    <source>
        <dbReference type="ARBA" id="ARBA00023163"/>
    </source>
</evidence>
<keyword evidence="3" id="KW-0804">Transcription</keyword>
<dbReference type="STRING" id="260086.SAMN05216207_1016105"/>
<gene>
    <name evidence="5" type="ORF">SAMN05216207_1016105</name>
</gene>
<dbReference type="InterPro" id="IPR036388">
    <property type="entry name" value="WH-like_DNA-bd_sf"/>
</dbReference>
<keyword evidence="6" id="KW-1185">Reference proteome</keyword>
<evidence type="ECO:0000256" key="2">
    <source>
        <dbReference type="ARBA" id="ARBA00023125"/>
    </source>
</evidence>
<dbReference type="SMART" id="SM00345">
    <property type="entry name" value="HTH_GNTR"/>
    <property type="match status" value="1"/>
</dbReference>
<dbReference type="PROSITE" id="PS50949">
    <property type="entry name" value="HTH_GNTR"/>
    <property type="match status" value="1"/>
</dbReference>
<dbReference type="PANTHER" id="PTHR43537">
    <property type="entry name" value="TRANSCRIPTIONAL REGULATOR, GNTR FAMILY"/>
    <property type="match status" value="1"/>
</dbReference>
<dbReference type="GO" id="GO:0003677">
    <property type="term" value="F:DNA binding"/>
    <property type="evidence" value="ECO:0007669"/>
    <property type="project" value="UniProtKB-KW"/>
</dbReference>
<dbReference type="InterPro" id="IPR000524">
    <property type="entry name" value="Tscrpt_reg_HTH_GntR"/>
</dbReference>
<dbReference type="RefSeq" id="WP_093344260.1">
    <property type="nucleotide sequence ID" value="NZ_FOUY01000016.1"/>
</dbReference>
<dbReference type="OrthoDB" id="8680240at2"/>
<protein>
    <submittedName>
        <fullName evidence="5">DNA-binding transcriptional regulator, GntR family</fullName>
    </submittedName>
</protein>
<dbReference type="SUPFAM" id="SSF48008">
    <property type="entry name" value="GntR ligand-binding domain-like"/>
    <property type="match status" value="1"/>
</dbReference>
<dbReference type="SMART" id="SM00895">
    <property type="entry name" value="FCD"/>
    <property type="match status" value="1"/>
</dbReference>
<dbReference type="Proteomes" id="UP000199614">
    <property type="component" value="Unassembled WGS sequence"/>
</dbReference>
<organism evidence="5 6">
    <name type="scientific">Pseudonocardia ammonioxydans</name>
    <dbReference type="NCBI Taxonomy" id="260086"/>
    <lineage>
        <taxon>Bacteria</taxon>
        <taxon>Bacillati</taxon>
        <taxon>Actinomycetota</taxon>
        <taxon>Actinomycetes</taxon>
        <taxon>Pseudonocardiales</taxon>
        <taxon>Pseudonocardiaceae</taxon>
        <taxon>Pseudonocardia</taxon>
    </lineage>
</organism>
<dbReference type="PANTHER" id="PTHR43537:SF5">
    <property type="entry name" value="UXU OPERON TRANSCRIPTIONAL REGULATOR"/>
    <property type="match status" value="1"/>
</dbReference>
<sequence length="223" mass="24976">MTAVRDTPLEFDAPASLADRAYVAIRDQLVMLDIAPLSPLDDEELARALDLGRTPVREALKRLEAERLVVSYPRRGTFATTVDISDLRDVSEIRTALEPLAARRAATAAPPQLRAQLRELARRIRTLDHARMSRVELMRWDTSVHRSMYRAAGNPYLEDTLTLYNNLATRIHCLFLDRLAEVGRHVDEHADLLHAIADGDADRAATVCHDHVVGFEAAIRAVL</sequence>
<keyword evidence="1" id="KW-0805">Transcription regulation</keyword>
<dbReference type="Gene3D" id="1.10.10.10">
    <property type="entry name" value="Winged helix-like DNA-binding domain superfamily/Winged helix DNA-binding domain"/>
    <property type="match status" value="1"/>
</dbReference>
<feature type="domain" description="HTH gntR-type" evidence="4">
    <location>
        <begin position="15"/>
        <end position="82"/>
    </location>
</feature>
<dbReference type="SUPFAM" id="SSF46785">
    <property type="entry name" value="Winged helix' DNA-binding domain"/>
    <property type="match status" value="1"/>
</dbReference>
<proteinExistence type="predicted"/>
<dbReference type="AlphaFoldDB" id="A0A1I4ZZV3"/>
<dbReference type="InterPro" id="IPR036390">
    <property type="entry name" value="WH_DNA-bd_sf"/>
</dbReference>
<dbReference type="InterPro" id="IPR008920">
    <property type="entry name" value="TF_FadR/GntR_C"/>
</dbReference>
<dbReference type="Pfam" id="PF07729">
    <property type="entry name" value="FCD"/>
    <property type="match status" value="1"/>
</dbReference>
<dbReference type="Pfam" id="PF00392">
    <property type="entry name" value="GntR"/>
    <property type="match status" value="1"/>
</dbReference>
<keyword evidence="2 5" id="KW-0238">DNA-binding</keyword>
<dbReference type="GO" id="GO:0003700">
    <property type="term" value="F:DNA-binding transcription factor activity"/>
    <property type="evidence" value="ECO:0007669"/>
    <property type="project" value="InterPro"/>
</dbReference>
<dbReference type="EMBL" id="FOUY01000016">
    <property type="protein sequence ID" value="SFN55653.1"/>
    <property type="molecule type" value="Genomic_DNA"/>
</dbReference>
<reference evidence="5 6" key="1">
    <citation type="submission" date="2016-10" db="EMBL/GenBank/DDBJ databases">
        <authorList>
            <person name="de Groot N.N."/>
        </authorList>
    </citation>
    <scope>NUCLEOTIDE SEQUENCE [LARGE SCALE GENOMIC DNA]</scope>
    <source>
        <strain evidence="5 6">CGMCC 4.1877</strain>
    </source>
</reference>
<evidence type="ECO:0000259" key="4">
    <source>
        <dbReference type="PROSITE" id="PS50949"/>
    </source>
</evidence>
<accession>A0A1I4ZZV3</accession>
<name>A0A1I4ZZV3_PSUAM</name>
<dbReference type="InterPro" id="IPR011711">
    <property type="entry name" value="GntR_C"/>
</dbReference>
<evidence type="ECO:0000313" key="6">
    <source>
        <dbReference type="Proteomes" id="UP000199614"/>
    </source>
</evidence>
<evidence type="ECO:0000313" key="5">
    <source>
        <dbReference type="EMBL" id="SFN55653.1"/>
    </source>
</evidence>